<feature type="transmembrane region" description="Helical" evidence="1">
    <location>
        <begin position="141"/>
        <end position="168"/>
    </location>
</feature>
<dbReference type="Pfam" id="PF06182">
    <property type="entry name" value="ABC2_membrane_6"/>
    <property type="match status" value="1"/>
</dbReference>
<accession>A0A2M8L498</accession>
<gene>
    <name evidence="2" type="ORF">COU95_00585</name>
</gene>
<organism evidence="2 3">
    <name type="scientific">Candidatus Shapirobacteria bacterium CG10_big_fil_rev_8_21_14_0_10_40_9</name>
    <dbReference type="NCBI Taxonomy" id="1974888"/>
    <lineage>
        <taxon>Bacteria</taxon>
        <taxon>Candidatus Shapironibacteriota</taxon>
    </lineage>
</organism>
<dbReference type="PANTHER" id="PTHR36832">
    <property type="entry name" value="SLR1174 PROTEIN-RELATED"/>
    <property type="match status" value="1"/>
</dbReference>
<feature type="transmembrane region" description="Helical" evidence="1">
    <location>
        <begin position="236"/>
        <end position="254"/>
    </location>
</feature>
<feature type="transmembrane region" description="Helical" evidence="1">
    <location>
        <begin position="112"/>
        <end position="129"/>
    </location>
</feature>
<feature type="transmembrane region" description="Helical" evidence="1">
    <location>
        <begin position="20"/>
        <end position="43"/>
    </location>
</feature>
<keyword evidence="1" id="KW-0812">Transmembrane</keyword>
<evidence type="ECO:0000313" key="2">
    <source>
        <dbReference type="EMBL" id="PJE67760.1"/>
    </source>
</evidence>
<dbReference type="EMBL" id="PFEK01000010">
    <property type="protein sequence ID" value="PJE67760.1"/>
    <property type="molecule type" value="Genomic_DNA"/>
</dbReference>
<name>A0A2M8L498_9BACT</name>
<dbReference type="PANTHER" id="PTHR36832:SF1">
    <property type="entry name" value="SLR1174 PROTEIN"/>
    <property type="match status" value="1"/>
</dbReference>
<dbReference type="AlphaFoldDB" id="A0A2M8L498"/>
<sequence length="266" mass="31289">MKKYIQVLKATLQEYFIYRLNFVMWRVRSVIQLLLLYFLWLVIFQKNQVVFGYDKSQILTYVLGVWALRALVLSTRTAEVGGEISRGDLSLYLLRPISYVKYWFSRDLADKIFNIGFFIVEAVILVFLLKPPLVFQTNLLLIFCTLFSIFIGIFLLFNISFLLGLSTFWAPEGEWGGPRFLFNIILDFFSGGLFPLDILPLLLFRFLQILPFPYLLFFPLNIYLGRLNTLQIFQGYLIMTFWLIVSTWLIKIVWQKGLRVYSAVGR</sequence>
<keyword evidence="1" id="KW-0472">Membrane</keyword>
<dbReference type="Proteomes" id="UP000231474">
    <property type="component" value="Unassembled WGS sequence"/>
</dbReference>
<proteinExistence type="predicted"/>
<keyword evidence="1" id="KW-1133">Transmembrane helix</keyword>
<evidence type="ECO:0000256" key="1">
    <source>
        <dbReference type="SAM" id="Phobius"/>
    </source>
</evidence>
<feature type="transmembrane region" description="Helical" evidence="1">
    <location>
        <begin position="206"/>
        <end position="224"/>
    </location>
</feature>
<comment type="caution">
    <text evidence="2">The sequence shown here is derived from an EMBL/GenBank/DDBJ whole genome shotgun (WGS) entry which is preliminary data.</text>
</comment>
<evidence type="ECO:0008006" key="4">
    <source>
        <dbReference type="Google" id="ProtNLM"/>
    </source>
</evidence>
<evidence type="ECO:0000313" key="3">
    <source>
        <dbReference type="Proteomes" id="UP000231474"/>
    </source>
</evidence>
<reference evidence="3" key="1">
    <citation type="submission" date="2017-09" db="EMBL/GenBank/DDBJ databases">
        <title>Depth-based differentiation of microbial function through sediment-hosted aquifers and enrichment of novel symbionts in the deep terrestrial subsurface.</title>
        <authorList>
            <person name="Probst A.J."/>
            <person name="Ladd B."/>
            <person name="Jarett J.K."/>
            <person name="Geller-Mcgrath D.E."/>
            <person name="Sieber C.M.K."/>
            <person name="Emerson J.B."/>
            <person name="Anantharaman K."/>
            <person name="Thomas B.C."/>
            <person name="Malmstrom R."/>
            <person name="Stieglmeier M."/>
            <person name="Klingl A."/>
            <person name="Woyke T."/>
            <person name="Ryan C.M."/>
            <person name="Banfield J.F."/>
        </authorList>
    </citation>
    <scope>NUCLEOTIDE SEQUENCE [LARGE SCALE GENOMIC DNA]</scope>
</reference>
<protein>
    <recommendedName>
        <fullName evidence="4">ABC transporter permease</fullName>
    </recommendedName>
</protein>
<dbReference type="InterPro" id="IPR010390">
    <property type="entry name" value="ABC-2_transporter-like"/>
</dbReference>